<dbReference type="SUPFAM" id="SSF48208">
    <property type="entry name" value="Six-hairpin glycosidases"/>
    <property type="match status" value="1"/>
</dbReference>
<dbReference type="Gene3D" id="1.50.10.10">
    <property type="match status" value="1"/>
</dbReference>
<dbReference type="Pfam" id="PF07470">
    <property type="entry name" value="Glyco_hydro_88"/>
    <property type="match status" value="1"/>
</dbReference>
<keyword evidence="1 3" id="KW-0378">Hydrolase</keyword>
<dbReference type="EMBL" id="FNBH01000003">
    <property type="protein sequence ID" value="SDG15634.1"/>
    <property type="molecule type" value="Genomic_DNA"/>
</dbReference>
<dbReference type="PANTHER" id="PTHR33886">
    <property type="entry name" value="UNSATURATED RHAMNOGALACTURONAN HYDROLASE (EUROFUNG)"/>
    <property type="match status" value="1"/>
</dbReference>
<dbReference type="PROSITE" id="PS51257">
    <property type="entry name" value="PROKAR_LIPOPROTEIN"/>
    <property type="match status" value="1"/>
</dbReference>
<evidence type="ECO:0000256" key="2">
    <source>
        <dbReference type="SAM" id="SignalP"/>
    </source>
</evidence>
<dbReference type="InterPro" id="IPR012341">
    <property type="entry name" value="6hp_glycosidase-like_sf"/>
</dbReference>
<dbReference type="InterPro" id="IPR008928">
    <property type="entry name" value="6-hairpin_glycosidase_sf"/>
</dbReference>
<dbReference type="PANTHER" id="PTHR33886:SF8">
    <property type="entry name" value="UNSATURATED RHAMNOGALACTURONAN HYDROLASE (EUROFUNG)"/>
    <property type="match status" value="1"/>
</dbReference>
<dbReference type="AlphaFoldDB" id="A0A1G7RY70"/>
<dbReference type="InterPro" id="IPR052043">
    <property type="entry name" value="PolySaccharide_Degr_Enz"/>
</dbReference>
<organism evidence="3 4">
    <name type="scientific">Epilithonimonas hungarica</name>
    <dbReference type="NCBI Taxonomy" id="454006"/>
    <lineage>
        <taxon>Bacteria</taxon>
        <taxon>Pseudomonadati</taxon>
        <taxon>Bacteroidota</taxon>
        <taxon>Flavobacteriia</taxon>
        <taxon>Flavobacteriales</taxon>
        <taxon>Weeksellaceae</taxon>
        <taxon>Chryseobacterium group</taxon>
        <taxon>Epilithonimonas</taxon>
    </lineage>
</organism>
<dbReference type="RefSeq" id="WP_089874046.1">
    <property type="nucleotide sequence ID" value="NZ_FNBH01000003.1"/>
</dbReference>
<name>A0A1G7RY70_9FLAO</name>
<evidence type="ECO:0000256" key="1">
    <source>
        <dbReference type="ARBA" id="ARBA00022801"/>
    </source>
</evidence>
<keyword evidence="2" id="KW-0732">Signal</keyword>
<dbReference type="OrthoDB" id="258246at2"/>
<dbReference type="GO" id="GO:0005975">
    <property type="term" value="P:carbohydrate metabolic process"/>
    <property type="evidence" value="ECO:0007669"/>
    <property type="project" value="InterPro"/>
</dbReference>
<dbReference type="InterPro" id="IPR010905">
    <property type="entry name" value="Glyco_hydro_88"/>
</dbReference>
<feature type="chain" id="PRO_5011695450" evidence="2">
    <location>
        <begin position="24"/>
        <end position="388"/>
    </location>
</feature>
<feature type="signal peptide" evidence="2">
    <location>
        <begin position="1"/>
        <end position="23"/>
    </location>
</feature>
<dbReference type="Proteomes" id="UP000199203">
    <property type="component" value="Unassembled WGS sequence"/>
</dbReference>
<evidence type="ECO:0000313" key="4">
    <source>
        <dbReference type="Proteomes" id="UP000199203"/>
    </source>
</evidence>
<dbReference type="STRING" id="454006.SAMN05421825_2814"/>
<gene>
    <name evidence="3" type="ORF">SAMN05421825_2814</name>
</gene>
<reference evidence="4" key="1">
    <citation type="submission" date="2016-10" db="EMBL/GenBank/DDBJ databases">
        <authorList>
            <person name="Varghese N."/>
            <person name="Submissions S."/>
        </authorList>
    </citation>
    <scope>NUCLEOTIDE SEQUENCE [LARGE SCALE GENOMIC DNA]</scope>
    <source>
        <strain evidence="4">DSM 19684</strain>
    </source>
</reference>
<sequence>MKKLLTASLAFALLFGGISSCTAQKKSTAKKISELPNKKEVLEVAQRANQYFMNKWPDAGKEVVGKKVWPSNLWTRAVYYEGLMALYKINPKKEYYDYALDWSQKHNWDMMRGTYTRNADNQACGQTYLDLYEIDGRKNPERIKFVKLSMDSMIASGKSDDWWWIDALQMGMPIFTKLGRITGDKKYFDKNYEMYAFTKYKHGGNGLYNAKDKLWWRDKSFVPPYKEPNGEDCYWSRGNGWVVAALARTLEDTPRSDAHYQEYLQDYKDLLSALLPIQREDGFWNVSLHDPTNFGGKEMTGTALFVYGMAYGINKGLIDKKAYLPVLTKAWNAIVKDSVQPNGFLGWVQGTGKEPKDGQPLSVSKEPDFEDYGLGCLLLAASEVYQLK</sequence>
<accession>A0A1G7RY70</accession>
<dbReference type="GO" id="GO:0016787">
    <property type="term" value="F:hydrolase activity"/>
    <property type="evidence" value="ECO:0007669"/>
    <property type="project" value="UniProtKB-KW"/>
</dbReference>
<proteinExistence type="predicted"/>
<protein>
    <submittedName>
        <fullName evidence="3">Rhamnogalacturonyl hydrolase YesR</fullName>
    </submittedName>
</protein>
<evidence type="ECO:0000313" key="3">
    <source>
        <dbReference type="EMBL" id="SDG15634.1"/>
    </source>
</evidence>
<keyword evidence="4" id="KW-1185">Reference proteome</keyword>